<dbReference type="OrthoDB" id="9803416at2"/>
<keyword evidence="6" id="KW-0460">Magnesium</keyword>
<evidence type="ECO:0000256" key="12">
    <source>
        <dbReference type="SAM" id="Phobius"/>
    </source>
</evidence>
<dbReference type="GO" id="GO:0050897">
    <property type="term" value="F:cobalt ion binding"/>
    <property type="evidence" value="ECO:0007669"/>
    <property type="project" value="TreeGrafter"/>
</dbReference>
<dbReference type="Gene3D" id="3.30.460.20">
    <property type="entry name" value="CorA soluble domain-like"/>
    <property type="match status" value="1"/>
</dbReference>
<dbReference type="InterPro" id="IPR002523">
    <property type="entry name" value="MgTranspt_CorA/ZnTranspt_ZntB"/>
</dbReference>
<dbReference type="Gene3D" id="1.20.58.340">
    <property type="entry name" value="Magnesium transport protein CorA, transmembrane region"/>
    <property type="match status" value="2"/>
</dbReference>
<comment type="catalytic activity">
    <reaction evidence="10">
        <text>Mg(2+)(in) = Mg(2+)(out)</text>
        <dbReference type="Rhea" id="RHEA:29827"/>
        <dbReference type="ChEBI" id="CHEBI:18420"/>
    </reaction>
</comment>
<organism evidence="13 14">
    <name type="scientific">Gammaproteobacteria bacterium LSUCC0057</name>
    <dbReference type="NCBI Taxonomy" id="2559237"/>
    <lineage>
        <taxon>Bacteria</taxon>
        <taxon>Pseudomonadati</taxon>
        <taxon>Pseudomonadota</taxon>
        <taxon>Gammaproteobacteria</taxon>
        <taxon>Cellvibrionales</taxon>
        <taxon>Porticoccaceae</taxon>
        <taxon>SAR92 clade</taxon>
    </lineage>
</organism>
<evidence type="ECO:0000256" key="5">
    <source>
        <dbReference type="ARBA" id="ARBA00022692"/>
    </source>
</evidence>
<keyword evidence="14" id="KW-1185">Reference proteome</keyword>
<dbReference type="SUPFAM" id="SSF143865">
    <property type="entry name" value="CorA soluble domain-like"/>
    <property type="match status" value="1"/>
</dbReference>
<feature type="transmembrane region" description="Helical" evidence="12">
    <location>
        <begin position="258"/>
        <end position="278"/>
    </location>
</feature>
<evidence type="ECO:0000313" key="13">
    <source>
        <dbReference type="EMBL" id="TFH67650.1"/>
    </source>
</evidence>
<evidence type="ECO:0000256" key="11">
    <source>
        <dbReference type="ARBA" id="ARBA00045497"/>
    </source>
</evidence>
<accession>A0A4Y8UG08</accession>
<keyword evidence="5 12" id="KW-0812">Transmembrane</keyword>
<proteinExistence type="inferred from homology"/>
<evidence type="ECO:0000256" key="8">
    <source>
        <dbReference type="ARBA" id="ARBA00023065"/>
    </source>
</evidence>
<keyword evidence="8" id="KW-0406">Ion transport</keyword>
<keyword evidence="9 12" id="KW-0472">Membrane</keyword>
<comment type="function">
    <text evidence="11">Mediates influx of magnesium ions. Alternates between open and closed states. Activated by low cytoplasmic Mg(2+) levels. Inactive when cytoplasmic Mg(2+) levels are high.</text>
</comment>
<evidence type="ECO:0000256" key="1">
    <source>
        <dbReference type="ARBA" id="ARBA00004651"/>
    </source>
</evidence>
<dbReference type="FunFam" id="1.20.58.340:FF:000004">
    <property type="entry name" value="Magnesium transport protein CorA"/>
    <property type="match status" value="1"/>
</dbReference>
<evidence type="ECO:0000256" key="2">
    <source>
        <dbReference type="ARBA" id="ARBA00009765"/>
    </source>
</evidence>
<dbReference type="GO" id="GO:0015087">
    <property type="term" value="F:cobalt ion transmembrane transporter activity"/>
    <property type="evidence" value="ECO:0007669"/>
    <property type="project" value="TreeGrafter"/>
</dbReference>
<keyword evidence="4" id="KW-1003">Cell membrane</keyword>
<dbReference type="CDD" id="cd12822">
    <property type="entry name" value="TmCorA-like"/>
    <property type="match status" value="1"/>
</dbReference>
<dbReference type="GO" id="GO:0015095">
    <property type="term" value="F:magnesium ion transmembrane transporter activity"/>
    <property type="evidence" value="ECO:0007669"/>
    <property type="project" value="TreeGrafter"/>
</dbReference>
<feature type="transmembrane region" description="Helical" evidence="12">
    <location>
        <begin position="290"/>
        <end position="310"/>
    </location>
</feature>
<evidence type="ECO:0000256" key="10">
    <source>
        <dbReference type="ARBA" id="ARBA00034269"/>
    </source>
</evidence>
<evidence type="ECO:0000256" key="7">
    <source>
        <dbReference type="ARBA" id="ARBA00022989"/>
    </source>
</evidence>
<evidence type="ECO:0000256" key="3">
    <source>
        <dbReference type="ARBA" id="ARBA00022448"/>
    </source>
</evidence>
<dbReference type="SUPFAM" id="SSF144083">
    <property type="entry name" value="Magnesium transport protein CorA, transmembrane region"/>
    <property type="match status" value="1"/>
</dbReference>
<dbReference type="InterPro" id="IPR045863">
    <property type="entry name" value="CorA_TM1_TM2"/>
</dbReference>
<evidence type="ECO:0000313" key="14">
    <source>
        <dbReference type="Proteomes" id="UP000298133"/>
    </source>
</evidence>
<dbReference type="PANTHER" id="PTHR46494">
    <property type="entry name" value="CORA FAMILY METAL ION TRANSPORTER (EUROFUNG)"/>
    <property type="match status" value="1"/>
</dbReference>
<keyword evidence="3" id="KW-0813">Transport</keyword>
<comment type="similarity">
    <text evidence="2">Belongs to the CorA metal ion transporter (MIT) (TC 1.A.35) family.</text>
</comment>
<comment type="subcellular location">
    <subcellularLocation>
        <location evidence="1">Cell membrane</location>
        <topology evidence="1">Multi-pass membrane protein</topology>
    </subcellularLocation>
</comment>
<evidence type="ECO:0000256" key="6">
    <source>
        <dbReference type="ARBA" id="ARBA00022842"/>
    </source>
</evidence>
<name>A0A4Y8UG08_9GAMM</name>
<dbReference type="AlphaFoldDB" id="A0A4Y8UG08"/>
<evidence type="ECO:0000256" key="9">
    <source>
        <dbReference type="ARBA" id="ARBA00023136"/>
    </source>
</evidence>
<reference evidence="13 14" key="1">
    <citation type="submission" date="2019-03" db="EMBL/GenBank/DDBJ databases">
        <title>Draft genome of Gammaproteobacteria bacterium LSUCC0057, a member of the SAR92 clade.</title>
        <authorList>
            <person name="Lanclos V.C."/>
            <person name="Doiron C."/>
            <person name="Henson M.W."/>
            <person name="Thrash J.C."/>
        </authorList>
    </citation>
    <scope>NUCLEOTIDE SEQUENCE [LARGE SCALE GENOMIC DNA]</scope>
    <source>
        <strain evidence="13 14">LSUCC0057</strain>
    </source>
</reference>
<dbReference type="EMBL" id="SPIA01000002">
    <property type="protein sequence ID" value="TFH67650.1"/>
    <property type="molecule type" value="Genomic_DNA"/>
</dbReference>
<comment type="caution">
    <text evidence="13">The sequence shown here is derived from an EMBL/GenBank/DDBJ whole genome shotgun (WGS) entry which is preliminary data.</text>
</comment>
<keyword evidence="7 12" id="KW-1133">Transmembrane helix</keyword>
<dbReference type="Proteomes" id="UP000298133">
    <property type="component" value="Unassembled WGS sequence"/>
</dbReference>
<protein>
    <submittedName>
        <fullName evidence="13">Metal transporter</fullName>
    </submittedName>
</protein>
<evidence type="ECO:0000256" key="4">
    <source>
        <dbReference type="ARBA" id="ARBA00022475"/>
    </source>
</evidence>
<sequence>MIKIVQWRDGQLHSGGEELYVGDDSTPTWIDLCGCDAATEQRWMERCGVHPLAMQDAQRDRHPPKLEQFEQQLFVLLRGIAARSEGVDYQPLQISYFIGSSTLLTIHRSHAMSIDNWHGSALLGSVLAEGPMALFLQLSKSLGQLYLDMLLEFEPQLSDAEDQLRTLRADDQLLGEMMAAKTRLRKLCRDHTYHHQVFSALRQLQSPQLPRHDHLAQDSYERFERVNSLSHLYYDLAGDLIDGHISLSSHRLNSTMRVLTVVTALFVPLSFLAGLYGMNFDHIPELHHPHGYFILLGAMATIATTLLALFRWKRWL</sequence>
<dbReference type="GO" id="GO:0000287">
    <property type="term" value="F:magnesium ion binding"/>
    <property type="evidence" value="ECO:0007669"/>
    <property type="project" value="TreeGrafter"/>
</dbReference>
<gene>
    <name evidence="13" type="ORF">E3W66_05175</name>
</gene>
<dbReference type="PANTHER" id="PTHR46494:SF1">
    <property type="entry name" value="CORA FAMILY METAL ION TRANSPORTER (EUROFUNG)"/>
    <property type="match status" value="1"/>
</dbReference>
<dbReference type="Pfam" id="PF01544">
    <property type="entry name" value="CorA"/>
    <property type="match status" value="1"/>
</dbReference>
<dbReference type="GO" id="GO:0005886">
    <property type="term" value="C:plasma membrane"/>
    <property type="evidence" value="ECO:0007669"/>
    <property type="project" value="UniProtKB-SubCell"/>
</dbReference>
<dbReference type="InterPro" id="IPR045861">
    <property type="entry name" value="CorA_cytoplasmic_dom"/>
</dbReference>